<dbReference type="InterPro" id="IPR034466">
    <property type="entry name" value="Methyltransferase_Class_B"/>
</dbReference>
<name>A0AAE9Z7E4_9GAMM</name>
<dbReference type="GO" id="GO:0003824">
    <property type="term" value="F:catalytic activity"/>
    <property type="evidence" value="ECO:0007669"/>
    <property type="project" value="InterPro"/>
</dbReference>
<reference evidence="9 10" key="2">
    <citation type="journal article" date="2022" name="Mar. Drugs">
        <title>Bioassay-Guided Fractionation Leads to the Detection of Cholic Acid Generated by the Rare Thalassomonas sp.</title>
        <authorList>
            <person name="Pheiffer F."/>
            <person name="Schneider Y.K."/>
            <person name="Hansen E.H."/>
            <person name="Andersen J.H."/>
            <person name="Isaksson J."/>
            <person name="Busche T."/>
            <person name="R C."/>
            <person name="Kalinowski J."/>
            <person name="Zyl L.V."/>
            <person name="Trindade M."/>
        </authorList>
    </citation>
    <scope>NUCLEOTIDE SEQUENCE [LARGE SCALE GENOMIC DNA]</scope>
    <source>
        <strain evidence="9 10">XOM25</strain>
    </source>
</reference>
<evidence type="ECO:0000313" key="9">
    <source>
        <dbReference type="EMBL" id="WDE07908.1"/>
    </source>
</evidence>
<dbReference type="SUPFAM" id="SSF102114">
    <property type="entry name" value="Radical SAM enzymes"/>
    <property type="match status" value="1"/>
</dbReference>
<dbReference type="Pfam" id="PF04055">
    <property type="entry name" value="Radical_SAM"/>
    <property type="match status" value="1"/>
</dbReference>
<feature type="domain" description="Radical SAM core" evidence="8">
    <location>
        <begin position="208"/>
        <end position="439"/>
    </location>
</feature>
<gene>
    <name evidence="9" type="ORF">SG34_014075</name>
</gene>
<evidence type="ECO:0000256" key="7">
    <source>
        <dbReference type="ARBA" id="ARBA00023014"/>
    </source>
</evidence>
<dbReference type="SFLD" id="SFLDG01123">
    <property type="entry name" value="methyltransferase_(Class_B)"/>
    <property type="match status" value="1"/>
</dbReference>
<keyword evidence="4" id="KW-0949">S-adenosyl-L-methionine</keyword>
<keyword evidence="6" id="KW-0408">Iron</keyword>
<dbReference type="PANTHER" id="PTHR43409">
    <property type="entry name" value="ANAEROBIC MAGNESIUM-PROTOPORPHYRIN IX MONOMETHYL ESTER CYCLASE-RELATED"/>
    <property type="match status" value="1"/>
</dbReference>
<evidence type="ECO:0000256" key="6">
    <source>
        <dbReference type="ARBA" id="ARBA00023004"/>
    </source>
</evidence>
<dbReference type="InterPro" id="IPR007197">
    <property type="entry name" value="rSAM"/>
</dbReference>
<dbReference type="InterPro" id="IPR023404">
    <property type="entry name" value="rSAM_horseshoe"/>
</dbReference>
<dbReference type="GO" id="GO:0005829">
    <property type="term" value="C:cytosol"/>
    <property type="evidence" value="ECO:0007669"/>
    <property type="project" value="TreeGrafter"/>
</dbReference>
<reference evidence="9 10" key="1">
    <citation type="journal article" date="2015" name="Genome Announc.">
        <title>Draft Genome Sequences of Marine Isolates of Thalassomonas viridans and Thalassomonas actiniarum.</title>
        <authorList>
            <person name="Olonade I."/>
            <person name="van Zyl L.J."/>
            <person name="Trindade M."/>
        </authorList>
    </citation>
    <scope>NUCLEOTIDE SEQUENCE [LARGE SCALE GENOMIC DNA]</scope>
    <source>
        <strain evidence="9 10">XOM25</strain>
    </source>
</reference>
<protein>
    <submittedName>
        <fullName evidence="9">B12-binding domain-containing radical SAM protein</fullName>
    </submittedName>
</protein>
<evidence type="ECO:0000256" key="4">
    <source>
        <dbReference type="ARBA" id="ARBA00022691"/>
    </source>
</evidence>
<dbReference type="InterPro" id="IPR006638">
    <property type="entry name" value="Elp3/MiaA/NifB-like_rSAM"/>
</dbReference>
<proteinExistence type="predicted"/>
<dbReference type="InterPro" id="IPR051198">
    <property type="entry name" value="BchE-like"/>
</dbReference>
<keyword evidence="5" id="KW-0479">Metal-binding</keyword>
<dbReference type="Gene3D" id="3.80.30.20">
    <property type="entry name" value="tm_1862 like domain"/>
    <property type="match status" value="1"/>
</dbReference>
<dbReference type="PROSITE" id="PS51918">
    <property type="entry name" value="RADICAL_SAM"/>
    <property type="match status" value="1"/>
</dbReference>
<comment type="cofactor">
    <cofactor evidence="1">
        <name>[4Fe-4S] cluster</name>
        <dbReference type="ChEBI" id="CHEBI:49883"/>
    </cofactor>
</comment>
<dbReference type="AlphaFoldDB" id="A0AAE9Z7E4"/>
<dbReference type="KEGG" id="tvd:SG34_014075"/>
<keyword evidence="7" id="KW-0411">Iron-sulfur</keyword>
<dbReference type="SFLD" id="SFLDS00029">
    <property type="entry name" value="Radical_SAM"/>
    <property type="match status" value="1"/>
</dbReference>
<keyword evidence="3" id="KW-0808">Transferase</keyword>
<keyword evidence="10" id="KW-1185">Reference proteome</keyword>
<dbReference type="InterPro" id="IPR058240">
    <property type="entry name" value="rSAM_sf"/>
</dbReference>
<dbReference type="RefSeq" id="WP_044838150.1">
    <property type="nucleotide sequence ID" value="NZ_CP059733.1"/>
</dbReference>
<dbReference type="EMBL" id="CP059733">
    <property type="protein sequence ID" value="WDE07908.1"/>
    <property type="molecule type" value="Genomic_DNA"/>
</dbReference>
<accession>A0AAE9Z7E4</accession>
<evidence type="ECO:0000256" key="5">
    <source>
        <dbReference type="ARBA" id="ARBA00022723"/>
    </source>
</evidence>
<dbReference type="GO" id="GO:0046872">
    <property type="term" value="F:metal ion binding"/>
    <property type="evidence" value="ECO:0007669"/>
    <property type="project" value="UniProtKB-KW"/>
</dbReference>
<evidence type="ECO:0000256" key="3">
    <source>
        <dbReference type="ARBA" id="ARBA00022679"/>
    </source>
</evidence>
<dbReference type="SMART" id="SM00729">
    <property type="entry name" value="Elp3"/>
    <property type="match status" value="1"/>
</dbReference>
<dbReference type="GO" id="GO:0051539">
    <property type="term" value="F:4 iron, 4 sulfur cluster binding"/>
    <property type="evidence" value="ECO:0007669"/>
    <property type="project" value="UniProtKB-KW"/>
</dbReference>
<evidence type="ECO:0000259" key="8">
    <source>
        <dbReference type="PROSITE" id="PS51918"/>
    </source>
</evidence>
<organism evidence="9 10">
    <name type="scientific">Thalassomonas viridans</name>
    <dbReference type="NCBI Taxonomy" id="137584"/>
    <lineage>
        <taxon>Bacteria</taxon>
        <taxon>Pseudomonadati</taxon>
        <taxon>Pseudomonadota</taxon>
        <taxon>Gammaproteobacteria</taxon>
        <taxon>Alteromonadales</taxon>
        <taxon>Colwelliaceae</taxon>
        <taxon>Thalassomonas</taxon>
    </lineage>
</organism>
<dbReference type="Proteomes" id="UP000032352">
    <property type="component" value="Chromosome"/>
</dbReference>
<dbReference type="SFLD" id="SFLDG01082">
    <property type="entry name" value="B12-binding_domain_containing"/>
    <property type="match status" value="1"/>
</dbReference>
<dbReference type="PANTHER" id="PTHR43409:SF7">
    <property type="entry name" value="BLL1977 PROTEIN"/>
    <property type="match status" value="1"/>
</dbReference>
<evidence type="ECO:0000256" key="2">
    <source>
        <dbReference type="ARBA" id="ARBA00022603"/>
    </source>
</evidence>
<dbReference type="CDD" id="cd01335">
    <property type="entry name" value="Radical_SAM"/>
    <property type="match status" value="1"/>
</dbReference>
<keyword evidence="2" id="KW-0489">Methyltransferase</keyword>
<evidence type="ECO:0000313" key="10">
    <source>
        <dbReference type="Proteomes" id="UP000032352"/>
    </source>
</evidence>
<evidence type="ECO:0000256" key="1">
    <source>
        <dbReference type="ARBA" id="ARBA00001966"/>
    </source>
</evidence>
<sequence length="487" mass="55533">MTKPFNKILLAHAFFLKNDSKQLQDKVKPYPPLATLYAAGLLRNAGYQVALFDAMLAQDLAPFEDKITAFKPDMLLIVEDSFHFLSKMCLSHVRETSREMINFARELNLPVLINSADSSDVPHIYLDFGADYVIRGEIESSLMQLFSYLQNPAQADACLPSRVISQGSGTSRAQKHVKERNLRALDKLPPPAWDLVDFAAYREIWQAHHGYLGINMVTTRGCPYRCNWCAKPVWGQQYVSHSPAYIVQQLIQLVDIARPEHIWFADDIFGLRNGWIEEYAHLLNQENIRIPYMIQSRADLINESMVQALSDSGCTEVWLGVESGSQKILDAMDKDLKLSEVKQARRLLKQVGIKTGFFIQLGYLGEEIADLNATRELITGLLPDEIGVSVSYPLPGTGFYDKIRTGLFAKDHWQESKDLEVVFNANYSSDFYRRIRNHLHRELKALRNAPHADTRALWQNRWQQLMNSAEQHKQAIPVSIKERHCAG</sequence>